<reference evidence="2" key="1">
    <citation type="submission" date="2018-11" db="EMBL/GenBank/DDBJ databases">
        <authorList>
            <consortium name="Pathogen Informatics"/>
        </authorList>
    </citation>
    <scope>NUCLEOTIDE SEQUENCE</scope>
</reference>
<feature type="compositionally biased region" description="Polar residues" evidence="1">
    <location>
        <begin position="99"/>
        <end position="126"/>
    </location>
</feature>
<keyword evidence="3" id="KW-1185">Reference proteome</keyword>
<proteinExistence type="predicted"/>
<evidence type="ECO:0000313" key="2">
    <source>
        <dbReference type="EMBL" id="VEL24758.1"/>
    </source>
</evidence>
<protein>
    <submittedName>
        <fullName evidence="2">Uncharacterized protein</fullName>
    </submittedName>
</protein>
<feature type="compositionally biased region" description="Low complexity" evidence="1">
    <location>
        <begin position="59"/>
        <end position="78"/>
    </location>
</feature>
<organism evidence="2 3">
    <name type="scientific">Protopolystoma xenopodis</name>
    <dbReference type="NCBI Taxonomy" id="117903"/>
    <lineage>
        <taxon>Eukaryota</taxon>
        <taxon>Metazoa</taxon>
        <taxon>Spiralia</taxon>
        <taxon>Lophotrochozoa</taxon>
        <taxon>Platyhelminthes</taxon>
        <taxon>Monogenea</taxon>
        <taxon>Polyopisthocotylea</taxon>
        <taxon>Polystomatidea</taxon>
        <taxon>Polystomatidae</taxon>
        <taxon>Protopolystoma</taxon>
    </lineage>
</organism>
<evidence type="ECO:0000313" key="3">
    <source>
        <dbReference type="Proteomes" id="UP000784294"/>
    </source>
</evidence>
<accession>A0A448X0F6</accession>
<evidence type="ECO:0000256" key="1">
    <source>
        <dbReference type="SAM" id="MobiDB-lite"/>
    </source>
</evidence>
<comment type="caution">
    <text evidence="2">The sequence shown here is derived from an EMBL/GenBank/DDBJ whole genome shotgun (WGS) entry which is preliminary data.</text>
</comment>
<dbReference type="Proteomes" id="UP000784294">
    <property type="component" value="Unassembled WGS sequence"/>
</dbReference>
<feature type="region of interest" description="Disordered" evidence="1">
    <location>
        <begin position="58"/>
        <end position="126"/>
    </location>
</feature>
<name>A0A448X0F6_9PLAT</name>
<dbReference type="EMBL" id="CAAALY010069471">
    <property type="protein sequence ID" value="VEL24758.1"/>
    <property type="molecule type" value="Genomic_DNA"/>
</dbReference>
<gene>
    <name evidence="2" type="ORF">PXEA_LOCUS18198</name>
</gene>
<sequence>MVPIAPSFGASTALTTTTTSAGPSTVISAWSGRSVTGAAGDHLPKIAAKPSLPCATLISTTPTSSPTSPAAPSSSASAVVSGALVNGTSSLSSTSSTLPANNPTGPTVTATPRMSTSVQSVSSYRA</sequence>
<feature type="compositionally biased region" description="Low complexity" evidence="1">
    <location>
        <begin position="88"/>
        <end position="98"/>
    </location>
</feature>
<dbReference type="AlphaFoldDB" id="A0A448X0F6"/>